<dbReference type="eggNOG" id="COG0474">
    <property type="taxonomic scope" value="Bacteria"/>
</dbReference>
<dbReference type="AlphaFoldDB" id="I3C8D9"/>
<dbReference type="HOGENOM" id="CLU_032542_0_0_10"/>
<gene>
    <name evidence="1" type="ORF">JoomaDRAFT_2922</name>
</gene>
<evidence type="ECO:0000313" key="1">
    <source>
        <dbReference type="EMBL" id="EIJ39882.1"/>
    </source>
</evidence>
<accession>I3C8D9</accession>
<name>I3C8D9_9FLAO</name>
<organism evidence="1 2">
    <name type="scientific">Galbibacter orientalis DSM 19592</name>
    <dbReference type="NCBI Taxonomy" id="926559"/>
    <lineage>
        <taxon>Bacteria</taxon>
        <taxon>Pseudomonadati</taxon>
        <taxon>Bacteroidota</taxon>
        <taxon>Flavobacteriia</taxon>
        <taxon>Flavobacteriales</taxon>
        <taxon>Flavobacteriaceae</taxon>
        <taxon>Galbibacter</taxon>
    </lineage>
</organism>
<dbReference type="EMBL" id="JH651379">
    <property type="protein sequence ID" value="EIJ39882.1"/>
    <property type="molecule type" value="Genomic_DNA"/>
</dbReference>
<dbReference type="OrthoDB" id="7060647at2"/>
<reference evidence="1 2" key="1">
    <citation type="submission" date="2012-02" db="EMBL/GenBank/DDBJ databases">
        <title>Improved High-Quality Draft genome of Joostella marina DSM 19592.</title>
        <authorList>
            <consortium name="US DOE Joint Genome Institute (JGI-PGF)"/>
            <person name="Lucas S."/>
            <person name="Copeland A."/>
            <person name="Lapidus A."/>
            <person name="Bruce D."/>
            <person name="Goodwin L."/>
            <person name="Pitluck S."/>
            <person name="Peters L."/>
            <person name="Chertkov O."/>
            <person name="Ovchinnikova G."/>
            <person name="Kyrpides N."/>
            <person name="Mavromatis K."/>
            <person name="Detter J.C."/>
            <person name="Han C."/>
            <person name="Land M."/>
            <person name="Hauser L."/>
            <person name="Markowitz V."/>
            <person name="Cheng J.-F."/>
            <person name="Hugenholtz P."/>
            <person name="Woyke T."/>
            <person name="Wu D."/>
            <person name="Tindall B."/>
            <person name="Brambilla E."/>
            <person name="Klenk H.-P."/>
            <person name="Eisen J.A."/>
        </authorList>
    </citation>
    <scope>NUCLEOTIDE SEQUENCE [LARGE SCALE GENOMIC DNA]</scope>
    <source>
        <strain evidence="1 2">DSM 19592</strain>
    </source>
</reference>
<sequence>MPIDIEQKSRELKEYVSVYDTKTFLGDLSTLLLMVPMQHLPESIIGLVAPQRQIFYLAGLHLTSEKKENAGLKYQYTPEEWEQIKALLIEIEQGYEEHFYPTSDTNIDDLWLEQRKVGLLYHLNYFNQGDLNYEEQIIERIKVYFTPFDREIRNHFGLSVEDFISIYLFLDEMLHQKLNTVFAKEDEHTWDDISIEQFAEGIMNPIKMKELAPPSYIRMSESVMDPGKKYRFTIKELSEHFDEDIIKAFVSILSYKRQVTEYLFYTESNPYFSHPIFESDDGSYQSIDIKQIIIAIYNRLLNYITGLNIVDEKFYKHRGVKLENKIVKLFRSVFGNDIKVYQGYYTELGNEQDILILYKGIALIIEAKASKRREPRSDPDKAYDLIKKNFDKVIQKGYDQAYRVKKRFINGDTIKIYSDLALIDEIAQIKTKNYHHAFSCIVTLERFGQIQTDLNDLLVIEDDDEFPLSICIDDLEVFLLAFKKRGSKFSELLRYFDAREYLHGGLLCSDELEICGAIITKTLTDKILKSDEPIRTDPDHAQLFDDYYAKGLGFENEINLERKTSGKFLNMFR</sequence>
<keyword evidence="2" id="KW-1185">Reference proteome</keyword>
<dbReference type="RefSeq" id="WP_008613700.1">
    <property type="nucleotide sequence ID" value="NZ_JH651379.1"/>
</dbReference>
<dbReference type="Proteomes" id="UP000004690">
    <property type="component" value="Unassembled WGS sequence"/>
</dbReference>
<evidence type="ECO:0000313" key="2">
    <source>
        <dbReference type="Proteomes" id="UP000004690"/>
    </source>
</evidence>
<proteinExistence type="predicted"/>
<protein>
    <recommendedName>
        <fullName evidence="3">Nuclease-like protein</fullName>
    </recommendedName>
</protein>
<evidence type="ECO:0008006" key="3">
    <source>
        <dbReference type="Google" id="ProtNLM"/>
    </source>
</evidence>